<organism evidence="1 2">
    <name type="scientific">Candidatus Contendobacter odensis Run_B_J11</name>
    <dbReference type="NCBI Taxonomy" id="1400861"/>
    <lineage>
        <taxon>Bacteria</taxon>
        <taxon>Pseudomonadati</taxon>
        <taxon>Pseudomonadota</taxon>
        <taxon>Gammaproteobacteria</taxon>
        <taxon>Candidatus Competibacteraceae</taxon>
        <taxon>Candidatus Contendibacter</taxon>
    </lineage>
</organism>
<accession>A0A7U7J589</accession>
<dbReference type="Pfam" id="PF09700">
    <property type="entry name" value="Cas_Cmr3"/>
    <property type="match status" value="1"/>
</dbReference>
<dbReference type="EMBL" id="CBTK010000261">
    <property type="protein sequence ID" value="CDH46477.1"/>
    <property type="molecule type" value="Genomic_DNA"/>
</dbReference>
<dbReference type="OrthoDB" id="6162707at2"/>
<dbReference type="InterPro" id="IPR019117">
    <property type="entry name" value="CRISPR-assoc_protein_Cmr3"/>
</dbReference>
<dbReference type="Gene3D" id="3.30.70.2940">
    <property type="match status" value="1"/>
</dbReference>
<name>A0A7U7J589_9GAMM</name>
<dbReference type="AlphaFoldDB" id="A0A7U7J589"/>
<dbReference type="Gene3D" id="2.60.40.4350">
    <property type="match status" value="1"/>
</dbReference>
<reference evidence="1 2" key="1">
    <citation type="journal article" date="2014" name="ISME J.">
        <title>Candidatus Competibacter-lineage genomes retrieved from metagenomes reveal functional metabolic diversity.</title>
        <authorList>
            <person name="McIlroy S.J."/>
            <person name="Albertsen M."/>
            <person name="Andresen E.K."/>
            <person name="Saunders A.M."/>
            <person name="Kristiansen R."/>
            <person name="Stokholm-Bjerregaard M."/>
            <person name="Nielsen K.L."/>
            <person name="Nielsen P.H."/>
        </authorList>
    </citation>
    <scope>NUCLEOTIDE SEQUENCE [LARGE SCALE GENOMIC DNA]</scope>
    <source>
        <strain evidence="1 2">Run_B_J11</strain>
    </source>
</reference>
<keyword evidence="2" id="KW-1185">Reference proteome</keyword>
<evidence type="ECO:0000313" key="2">
    <source>
        <dbReference type="Proteomes" id="UP000019184"/>
    </source>
</evidence>
<protein>
    <submittedName>
        <fullName evidence="1">CRISPR-associated protein, Cmr3 family</fullName>
    </submittedName>
</protein>
<evidence type="ECO:0000313" key="1">
    <source>
        <dbReference type="EMBL" id="CDH46477.1"/>
    </source>
</evidence>
<proteinExistence type="predicted"/>
<comment type="caution">
    <text evidence="1">The sequence shown here is derived from an EMBL/GenBank/DDBJ whole genome shotgun (WGS) entry which is preliminary data.</text>
</comment>
<dbReference type="RefSeq" id="WP_034435138.1">
    <property type="nucleotide sequence ID" value="NZ_CBTK010000261.1"/>
</dbReference>
<dbReference type="Proteomes" id="UP000019184">
    <property type="component" value="Unassembled WGS sequence"/>
</dbReference>
<sequence length="369" mass="40480">MSDKKQWRFEPLDSWFFREARAFGTSGNNELSSLFPPSARTVAGAVRTLIGETQGVDWQQFAQDGEYADLKRWIGFGDDLGTLKITGPYPLWKGERLYPAPLHLLGKGEKYVFLKPGEPVECDLGKVRLPQLAIVLPGAKPLESVWLDGADLKRVLCSENPKTVYRSSDLYDVEPRLGIARNNAQRTAADGLLYQTRHLRPRPELSIGVTVSSIPSELHPAHGITRFGGEGRASSVTIGEAALLPAASKQQSQNLLLMLLTHADFGDQRWLPAEFKSSEQNGIRVWCGQLHGVDLILHSAVLGKAAREGGWDLLNQKPRPVKSQIPAGSVYFCTVTGDPKAAVDALHGQHIGNETALGRGQLAVGFWKF</sequence>
<gene>
    <name evidence="1" type="ORF">BN874_460098</name>
</gene>